<dbReference type="GeneTree" id="ENSGT00990000209452"/>
<keyword evidence="2" id="KW-1185">Reference proteome</keyword>
<proteinExistence type="predicted"/>
<name>A0A8C9C6Y5_PHOSS</name>
<dbReference type="Proteomes" id="UP000694554">
    <property type="component" value="Chromosome 20"/>
</dbReference>
<dbReference type="AlphaFoldDB" id="A0A8C9C6Y5"/>
<sequence length="76" mass="7642">MPPLQIVPSQLLAQLYCGLTSPHTVIISGAGISAERPGHASGLCLKPVPGVGVLPVLAGSGAEQGARRQAPGHRQA</sequence>
<evidence type="ECO:0000313" key="1">
    <source>
        <dbReference type="Ensembl" id="ENSPSNP00000020826.1"/>
    </source>
</evidence>
<reference evidence="1" key="3">
    <citation type="submission" date="2025-09" db="UniProtKB">
        <authorList>
            <consortium name="Ensembl"/>
        </authorList>
    </citation>
    <scope>IDENTIFICATION</scope>
</reference>
<accession>A0A8C9C6Y5</accession>
<reference evidence="1" key="1">
    <citation type="submission" date="2019-08" db="EMBL/GenBank/DDBJ databases">
        <title>Phocoena sinus (Vaquita) genome, mPhoSin1, primary haplotype.</title>
        <authorList>
            <person name="Morin P."/>
            <person name="Mountcastle J."/>
            <person name="Fungtammasan C."/>
            <person name="Rhie A."/>
            <person name="Rojas-Bracho L."/>
            <person name="Smith C.R."/>
            <person name="Taylor B.L."/>
            <person name="Gulland F.M.D."/>
            <person name="Musser W."/>
            <person name="Houck M."/>
            <person name="Haase B."/>
            <person name="Paez S."/>
            <person name="Howe K."/>
            <person name="Torrance J."/>
            <person name="Formenti G."/>
            <person name="Phillippy A."/>
            <person name="Ryder O."/>
            <person name="Jarvis E.D."/>
            <person name="Fedrigo O."/>
        </authorList>
    </citation>
    <scope>NUCLEOTIDE SEQUENCE [LARGE SCALE GENOMIC DNA]</scope>
</reference>
<organism evidence="1 2">
    <name type="scientific">Phocoena sinus</name>
    <name type="common">Vaquita</name>
    <dbReference type="NCBI Taxonomy" id="42100"/>
    <lineage>
        <taxon>Eukaryota</taxon>
        <taxon>Metazoa</taxon>
        <taxon>Chordata</taxon>
        <taxon>Craniata</taxon>
        <taxon>Vertebrata</taxon>
        <taxon>Euteleostomi</taxon>
        <taxon>Mammalia</taxon>
        <taxon>Eutheria</taxon>
        <taxon>Laurasiatheria</taxon>
        <taxon>Artiodactyla</taxon>
        <taxon>Whippomorpha</taxon>
        <taxon>Cetacea</taxon>
        <taxon>Odontoceti</taxon>
        <taxon>Phocoenidae</taxon>
        <taxon>Phocoena</taxon>
    </lineage>
</organism>
<dbReference type="Ensembl" id="ENSPSNT00000023461.1">
    <property type="protein sequence ID" value="ENSPSNP00000020826.1"/>
    <property type="gene ID" value="ENSPSNG00000015290.1"/>
</dbReference>
<protein>
    <submittedName>
        <fullName evidence="1">Uncharacterized protein</fullName>
    </submittedName>
</protein>
<reference evidence="1" key="2">
    <citation type="submission" date="2025-08" db="UniProtKB">
        <authorList>
            <consortium name="Ensembl"/>
        </authorList>
    </citation>
    <scope>IDENTIFICATION</scope>
</reference>
<evidence type="ECO:0000313" key="2">
    <source>
        <dbReference type="Proteomes" id="UP000694554"/>
    </source>
</evidence>